<dbReference type="SMART" id="SM00268">
    <property type="entry name" value="ACTIN"/>
    <property type="match status" value="1"/>
</dbReference>
<comment type="subcellular location">
    <subcellularLocation>
        <location evidence="1">Cytoplasm</location>
        <location evidence="1">Cytoskeleton</location>
    </subcellularLocation>
</comment>
<evidence type="ECO:0000313" key="6">
    <source>
        <dbReference type="WBParaSite" id="jg1935"/>
    </source>
</evidence>
<evidence type="ECO:0000256" key="3">
    <source>
        <dbReference type="ARBA" id="ARBA00023212"/>
    </source>
</evidence>
<dbReference type="Pfam" id="PF00022">
    <property type="entry name" value="Actin"/>
    <property type="match status" value="1"/>
</dbReference>
<dbReference type="Proteomes" id="UP000887574">
    <property type="component" value="Unplaced"/>
</dbReference>
<evidence type="ECO:0000256" key="4">
    <source>
        <dbReference type="ARBA" id="ARBA00038483"/>
    </source>
</evidence>
<evidence type="ECO:0000256" key="1">
    <source>
        <dbReference type="ARBA" id="ARBA00004245"/>
    </source>
</evidence>
<name>A0A915DGY9_9BILA</name>
<keyword evidence="3" id="KW-0206">Cytoskeleton</keyword>
<reference evidence="6" key="1">
    <citation type="submission" date="2022-11" db="UniProtKB">
        <authorList>
            <consortium name="WormBaseParasite"/>
        </authorList>
    </citation>
    <scope>IDENTIFICATION</scope>
</reference>
<accession>A0A915DGY9</accession>
<dbReference type="Gene3D" id="3.90.640.10">
    <property type="entry name" value="Actin, Chain A, domain 4"/>
    <property type="match status" value="1"/>
</dbReference>
<dbReference type="Gene3D" id="3.30.420.40">
    <property type="match status" value="2"/>
</dbReference>
<dbReference type="AlphaFoldDB" id="A0A915DGY9"/>
<dbReference type="WBParaSite" id="jg1935">
    <property type="protein sequence ID" value="jg1935"/>
    <property type="gene ID" value="jg1935"/>
</dbReference>
<dbReference type="InterPro" id="IPR004000">
    <property type="entry name" value="Actin"/>
</dbReference>
<sequence length="231" mass="25535">MSGGIYGGDDVGAIVFDAGSHSFRAGYGGEEYPKFDIPAHVGVREILESKTDTTIEEVASGRKGIKKNDYFIGTPKVNVPRAKTEVASYMKDGMIDDWDTFEKVVDYIYSDCLVADTQQHSVLFTEAPWNQKDRREKLTELIFEKFANGRTAGLILDSGATHTSAVPVYDGYCLTHAVVRSPIGGDFIVDQCGKAIDKQGIEVVPYYRVGSKKEVKDGESAVWTERKNCRK</sequence>
<keyword evidence="2" id="KW-0963">Cytoplasm</keyword>
<evidence type="ECO:0000256" key="2">
    <source>
        <dbReference type="ARBA" id="ARBA00022490"/>
    </source>
</evidence>
<keyword evidence="5" id="KW-1185">Reference proteome</keyword>
<evidence type="ECO:0000313" key="5">
    <source>
        <dbReference type="Proteomes" id="UP000887574"/>
    </source>
</evidence>
<dbReference type="GO" id="GO:0005856">
    <property type="term" value="C:cytoskeleton"/>
    <property type="evidence" value="ECO:0007669"/>
    <property type="project" value="UniProtKB-SubCell"/>
</dbReference>
<dbReference type="FunFam" id="3.30.420.40:FF:000188">
    <property type="entry name" value="Actin like 6B"/>
    <property type="match status" value="1"/>
</dbReference>
<proteinExistence type="inferred from homology"/>
<dbReference type="InterPro" id="IPR043129">
    <property type="entry name" value="ATPase_NBD"/>
</dbReference>
<dbReference type="PANTHER" id="PTHR11937">
    <property type="entry name" value="ACTIN"/>
    <property type="match status" value="1"/>
</dbReference>
<organism evidence="5 6">
    <name type="scientific">Ditylenchus dipsaci</name>
    <dbReference type="NCBI Taxonomy" id="166011"/>
    <lineage>
        <taxon>Eukaryota</taxon>
        <taxon>Metazoa</taxon>
        <taxon>Ecdysozoa</taxon>
        <taxon>Nematoda</taxon>
        <taxon>Chromadorea</taxon>
        <taxon>Rhabditida</taxon>
        <taxon>Tylenchina</taxon>
        <taxon>Tylenchomorpha</taxon>
        <taxon>Sphaerularioidea</taxon>
        <taxon>Anguinidae</taxon>
        <taxon>Anguininae</taxon>
        <taxon>Ditylenchus</taxon>
    </lineage>
</organism>
<protein>
    <submittedName>
        <fullName evidence="6">Actin</fullName>
    </submittedName>
</protein>
<dbReference type="SUPFAM" id="SSF53067">
    <property type="entry name" value="Actin-like ATPase domain"/>
    <property type="match status" value="2"/>
</dbReference>
<comment type="similarity">
    <text evidence="4">Belongs to the actin family. ARP1 subfamily.</text>
</comment>